<gene>
    <name evidence="2" type="ORF">BDZ94DRAFT_1253080</name>
</gene>
<accession>A0A9P6CGW7</accession>
<sequence length="85" mass="9691">MEEREKRKEVLIEKRMKGRVAWACLSALYEIIITGSTYSGPLTGYRLCAALQLQCSHQPRSLSGFFKPSWRYLFPAACLISPIHS</sequence>
<dbReference type="Proteomes" id="UP000807353">
    <property type="component" value="Unassembled WGS sequence"/>
</dbReference>
<name>A0A9P6CGW7_9AGAR</name>
<organism evidence="2 3">
    <name type="scientific">Collybia nuda</name>
    <dbReference type="NCBI Taxonomy" id="64659"/>
    <lineage>
        <taxon>Eukaryota</taxon>
        <taxon>Fungi</taxon>
        <taxon>Dikarya</taxon>
        <taxon>Basidiomycota</taxon>
        <taxon>Agaricomycotina</taxon>
        <taxon>Agaricomycetes</taxon>
        <taxon>Agaricomycetidae</taxon>
        <taxon>Agaricales</taxon>
        <taxon>Tricholomatineae</taxon>
        <taxon>Clitocybaceae</taxon>
        <taxon>Collybia</taxon>
    </lineage>
</organism>
<evidence type="ECO:0000313" key="3">
    <source>
        <dbReference type="Proteomes" id="UP000807353"/>
    </source>
</evidence>
<proteinExistence type="predicted"/>
<feature type="transmembrane region" description="Helical" evidence="1">
    <location>
        <begin position="20"/>
        <end position="38"/>
    </location>
</feature>
<dbReference type="EMBL" id="MU150245">
    <property type="protein sequence ID" value="KAF9465756.1"/>
    <property type="molecule type" value="Genomic_DNA"/>
</dbReference>
<keyword evidence="1" id="KW-0812">Transmembrane</keyword>
<keyword evidence="1" id="KW-0472">Membrane</keyword>
<dbReference type="AlphaFoldDB" id="A0A9P6CGW7"/>
<evidence type="ECO:0000256" key="1">
    <source>
        <dbReference type="SAM" id="Phobius"/>
    </source>
</evidence>
<comment type="caution">
    <text evidence="2">The sequence shown here is derived from an EMBL/GenBank/DDBJ whole genome shotgun (WGS) entry which is preliminary data.</text>
</comment>
<evidence type="ECO:0000313" key="2">
    <source>
        <dbReference type="EMBL" id="KAF9465756.1"/>
    </source>
</evidence>
<keyword evidence="3" id="KW-1185">Reference proteome</keyword>
<protein>
    <submittedName>
        <fullName evidence="2">Uncharacterized protein</fullName>
    </submittedName>
</protein>
<reference evidence="2" key="1">
    <citation type="submission" date="2020-11" db="EMBL/GenBank/DDBJ databases">
        <authorList>
            <consortium name="DOE Joint Genome Institute"/>
            <person name="Ahrendt S."/>
            <person name="Riley R."/>
            <person name="Andreopoulos W."/>
            <person name="Labutti K."/>
            <person name="Pangilinan J."/>
            <person name="Ruiz-Duenas F.J."/>
            <person name="Barrasa J.M."/>
            <person name="Sanchez-Garcia M."/>
            <person name="Camarero S."/>
            <person name="Miyauchi S."/>
            <person name="Serrano A."/>
            <person name="Linde D."/>
            <person name="Babiker R."/>
            <person name="Drula E."/>
            <person name="Ayuso-Fernandez I."/>
            <person name="Pacheco R."/>
            <person name="Padilla G."/>
            <person name="Ferreira P."/>
            <person name="Barriuso J."/>
            <person name="Kellner H."/>
            <person name="Castanera R."/>
            <person name="Alfaro M."/>
            <person name="Ramirez L."/>
            <person name="Pisabarro A.G."/>
            <person name="Kuo A."/>
            <person name="Tritt A."/>
            <person name="Lipzen A."/>
            <person name="He G."/>
            <person name="Yan M."/>
            <person name="Ng V."/>
            <person name="Cullen D."/>
            <person name="Martin F."/>
            <person name="Rosso M.-N."/>
            <person name="Henrissat B."/>
            <person name="Hibbett D."/>
            <person name="Martinez A.T."/>
            <person name="Grigoriev I.V."/>
        </authorList>
    </citation>
    <scope>NUCLEOTIDE SEQUENCE</scope>
    <source>
        <strain evidence="2">CBS 247.69</strain>
    </source>
</reference>
<keyword evidence="1" id="KW-1133">Transmembrane helix</keyword>